<sequence length="462" mass="54379">MNLKISNLAQIKEAVIEDSDLVVIVGDNGTGKTLLLESLTLFKEHYRDNLDKLIDTYLDNNFLNIDIETNWDDLIKYYRNTKLENIEDDNKDKSPIKKFLVKIEVENSINVEDFFSNKFELMTYEINDLIKERVLFTEESNVKVELLDIPEVKELYEYEFRFILADDVGILLGGEDEKNLATNVFLIQSEEDLNENNKTLESVETYLPKIVNQETFKKILTRNLKRNFLKYVYGLNSTNGRLLFLPSERNLYMDNALRKTLDQNYNKSKLRYSEYLFNKEYLEFQDSSKRFSHSLISEELRKLFGGTLNFKDNGDVDGLTTTDGNVIKRELFSTKQNRLLPYILIGNPFHNYQEIIIEEPEAHMSLKSMNELLDFIKVLIQRRRKKIYLTTHSDVFFSRLNNFLLTSNDFTTKVYELKKSGSETFLESKTKTEYGYEIDLFSNELEDLYNETITIQNENLDK</sequence>
<dbReference type="SUPFAM" id="SSF52540">
    <property type="entry name" value="P-loop containing nucleoside triphosphate hydrolases"/>
    <property type="match status" value="1"/>
</dbReference>
<dbReference type="Pfam" id="PF13175">
    <property type="entry name" value="AAA_15"/>
    <property type="match status" value="1"/>
</dbReference>
<dbReference type="RefSeq" id="WP_307190878.1">
    <property type="nucleotide sequence ID" value="NZ_JAUSTZ010000021.1"/>
</dbReference>
<dbReference type="PANTHER" id="PTHR43581:SF2">
    <property type="entry name" value="EXCINUCLEASE ATPASE SUBUNIT"/>
    <property type="match status" value="1"/>
</dbReference>
<dbReference type="EMBL" id="JAUSTZ010000021">
    <property type="protein sequence ID" value="MDQ0228428.1"/>
    <property type="molecule type" value="Genomic_DNA"/>
</dbReference>
<keyword evidence="3" id="KW-1185">Reference proteome</keyword>
<name>A0ABT9Z840_9BACI</name>
<accession>A0ABT9Z840</accession>
<evidence type="ECO:0000313" key="3">
    <source>
        <dbReference type="Proteomes" id="UP001232245"/>
    </source>
</evidence>
<dbReference type="Proteomes" id="UP001232245">
    <property type="component" value="Unassembled WGS sequence"/>
</dbReference>
<dbReference type="Gene3D" id="3.40.50.300">
    <property type="entry name" value="P-loop containing nucleotide triphosphate hydrolases"/>
    <property type="match status" value="1"/>
</dbReference>
<evidence type="ECO:0000313" key="2">
    <source>
        <dbReference type="EMBL" id="MDQ0228428.1"/>
    </source>
</evidence>
<proteinExistence type="predicted"/>
<comment type="caution">
    <text evidence="2">The sequence shown here is derived from an EMBL/GenBank/DDBJ whole genome shotgun (WGS) entry which is preliminary data.</text>
</comment>
<dbReference type="InterPro" id="IPR051396">
    <property type="entry name" value="Bact_Antivir_Def_Nuclease"/>
</dbReference>
<organism evidence="2 3">
    <name type="scientific">Metabacillus niabensis</name>
    <dbReference type="NCBI Taxonomy" id="324854"/>
    <lineage>
        <taxon>Bacteria</taxon>
        <taxon>Bacillati</taxon>
        <taxon>Bacillota</taxon>
        <taxon>Bacilli</taxon>
        <taxon>Bacillales</taxon>
        <taxon>Bacillaceae</taxon>
        <taxon>Metabacillus</taxon>
    </lineage>
</organism>
<dbReference type="PANTHER" id="PTHR43581">
    <property type="entry name" value="ATP/GTP PHOSPHATASE"/>
    <property type="match status" value="1"/>
</dbReference>
<gene>
    <name evidence="2" type="ORF">J2S02_004811</name>
</gene>
<reference evidence="2 3" key="1">
    <citation type="submission" date="2023-07" db="EMBL/GenBank/DDBJ databases">
        <title>Genomic Encyclopedia of Type Strains, Phase IV (KMG-IV): sequencing the most valuable type-strain genomes for metagenomic binning, comparative biology and taxonomic classification.</title>
        <authorList>
            <person name="Goeker M."/>
        </authorList>
    </citation>
    <scope>NUCLEOTIDE SEQUENCE [LARGE SCALE GENOMIC DNA]</scope>
    <source>
        <strain evidence="2 3">DSM 17723</strain>
    </source>
</reference>
<protein>
    <submittedName>
        <fullName evidence="2">ATPase</fullName>
    </submittedName>
</protein>
<evidence type="ECO:0000259" key="1">
    <source>
        <dbReference type="Pfam" id="PF13175"/>
    </source>
</evidence>
<dbReference type="InterPro" id="IPR041685">
    <property type="entry name" value="AAA_GajA/Old/RecF-like"/>
</dbReference>
<feature type="domain" description="Endonuclease GajA/Old nuclease/RecF-like AAA" evidence="1">
    <location>
        <begin position="2"/>
        <end position="395"/>
    </location>
</feature>
<dbReference type="InterPro" id="IPR027417">
    <property type="entry name" value="P-loop_NTPase"/>
</dbReference>